<keyword evidence="1" id="KW-0472">Membrane</keyword>
<keyword evidence="1" id="KW-1133">Transmembrane helix</keyword>
<dbReference type="EMBL" id="LAZR01044413">
    <property type="protein sequence ID" value="KKL04705.1"/>
    <property type="molecule type" value="Genomic_DNA"/>
</dbReference>
<feature type="non-terminal residue" evidence="2">
    <location>
        <position position="1"/>
    </location>
</feature>
<sequence>ATNFEGTSLRGAFGVLNNIFTPFRVVFGNGGMIDSLIERWGLPDYIGKALLTIMIISITWALIAIFFRRPGGKA</sequence>
<organism evidence="2">
    <name type="scientific">marine sediment metagenome</name>
    <dbReference type="NCBI Taxonomy" id="412755"/>
    <lineage>
        <taxon>unclassified sequences</taxon>
        <taxon>metagenomes</taxon>
        <taxon>ecological metagenomes</taxon>
    </lineage>
</organism>
<reference evidence="2" key="1">
    <citation type="journal article" date="2015" name="Nature">
        <title>Complex archaea that bridge the gap between prokaryotes and eukaryotes.</title>
        <authorList>
            <person name="Spang A."/>
            <person name="Saw J.H."/>
            <person name="Jorgensen S.L."/>
            <person name="Zaremba-Niedzwiedzka K."/>
            <person name="Martijn J."/>
            <person name="Lind A.E."/>
            <person name="van Eijk R."/>
            <person name="Schleper C."/>
            <person name="Guy L."/>
            <person name="Ettema T.J."/>
        </authorList>
    </citation>
    <scope>NUCLEOTIDE SEQUENCE</scope>
</reference>
<proteinExistence type="predicted"/>
<dbReference type="AlphaFoldDB" id="A0A0F9A5H2"/>
<keyword evidence="1" id="KW-0812">Transmembrane</keyword>
<protein>
    <submittedName>
        <fullName evidence="2">Uncharacterized protein</fullName>
    </submittedName>
</protein>
<feature type="transmembrane region" description="Helical" evidence="1">
    <location>
        <begin position="45"/>
        <end position="67"/>
    </location>
</feature>
<comment type="caution">
    <text evidence="2">The sequence shown here is derived from an EMBL/GenBank/DDBJ whole genome shotgun (WGS) entry which is preliminary data.</text>
</comment>
<evidence type="ECO:0000313" key="2">
    <source>
        <dbReference type="EMBL" id="KKL04705.1"/>
    </source>
</evidence>
<accession>A0A0F9A5H2</accession>
<evidence type="ECO:0000256" key="1">
    <source>
        <dbReference type="SAM" id="Phobius"/>
    </source>
</evidence>
<gene>
    <name evidence="2" type="ORF">LCGC14_2613360</name>
</gene>
<name>A0A0F9A5H2_9ZZZZ</name>